<dbReference type="Pfam" id="PF00156">
    <property type="entry name" value="Pribosyltran"/>
    <property type="match status" value="1"/>
</dbReference>
<dbReference type="GO" id="GO:0032263">
    <property type="term" value="P:GMP salvage"/>
    <property type="evidence" value="ECO:0007669"/>
    <property type="project" value="TreeGrafter"/>
</dbReference>
<gene>
    <name evidence="7" type="ORF">TMU3MR103_2181</name>
</gene>
<dbReference type="InterPro" id="IPR000836">
    <property type="entry name" value="PRTase_dom"/>
</dbReference>
<sequence>MLFRNREDAGKRLATAVESLSNKNLIIVALPRGGIPLGVLIAKKQAVPFDVILAKKIGHPTNSEYAIGAVAEGGAPILGEGYVEQLHASWVKEELPRIQKEMTRKRTLYREDLESESLKGKDVLIVDDGIATGLTMFAAIQAVKKQEAKSVQVAIPVIPKTTYEQLKQRVDGVYALEIPAHFLGGIGAYYENFPQLSDEQVREWLKSK</sequence>
<dbReference type="AlphaFoldDB" id="A0A091BTY5"/>
<comment type="function">
    <text evidence="1">Purine salvage pathway enzyme that catalyzes the transfer of the ribosyl-5-phosphate group from 5-phospho-alpha-D-ribose 1-diphosphate (PRPP) to the N9 position of the 6-oxopurines hypoxanthine and guanine to form the corresponding ribonucleotides IMP (inosine 5'-monophosphate) and GMP (guanosine 5'-monophosphate), with the release of PPi.</text>
</comment>
<evidence type="ECO:0000313" key="7">
    <source>
        <dbReference type="EMBL" id="KFN89131.1"/>
    </source>
</evidence>
<name>A0A091BTY5_9ENTE</name>
<dbReference type="PATRIC" id="fig|1302648.3.peg.2134"/>
<comment type="catalytic activity">
    <reaction evidence="4">
        <text>GMP + diphosphate = guanine + 5-phospho-alpha-D-ribose 1-diphosphate</text>
        <dbReference type="Rhea" id="RHEA:25424"/>
        <dbReference type="ChEBI" id="CHEBI:16235"/>
        <dbReference type="ChEBI" id="CHEBI:33019"/>
        <dbReference type="ChEBI" id="CHEBI:58017"/>
        <dbReference type="ChEBI" id="CHEBI:58115"/>
        <dbReference type="EC" id="2.4.2.8"/>
    </reaction>
    <physiologicalReaction direction="right-to-left" evidence="4">
        <dbReference type="Rhea" id="RHEA:25426"/>
    </physiologicalReaction>
</comment>
<comment type="catalytic activity">
    <reaction evidence="5">
        <text>IMP + diphosphate = hypoxanthine + 5-phospho-alpha-D-ribose 1-diphosphate</text>
        <dbReference type="Rhea" id="RHEA:17973"/>
        <dbReference type="ChEBI" id="CHEBI:17368"/>
        <dbReference type="ChEBI" id="CHEBI:33019"/>
        <dbReference type="ChEBI" id="CHEBI:58017"/>
        <dbReference type="ChEBI" id="CHEBI:58053"/>
        <dbReference type="EC" id="2.4.2.8"/>
    </reaction>
    <physiologicalReaction direction="right-to-left" evidence="5">
        <dbReference type="Rhea" id="RHEA:17975"/>
    </physiologicalReaction>
</comment>
<dbReference type="RefSeq" id="WP_038024360.1">
    <property type="nucleotide sequence ID" value="NZ_JPVT01000244.1"/>
</dbReference>
<dbReference type="CDD" id="cd06223">
    <property type="entry name" value="PRTases_typeI"/>
    <property type="match status" value="1"/>
</dbReference>
<dbReference type="GO" id="GO:0046100">
    <property type="term" value="P:hypoxanthine metabolic process"/>
    <property type="evidence" value="ECO:0007669"/>
    <property type="project" value="TreeGrafter"/>
</dbReference>
<accession>A0A091BTY5</accession>
<keyword evidence="8" id="KW-1185">Reference proteome</keyword>
<comment type="pathway">
    <text evidence="2">Purine metabolism; GMP biosynthesis via salvage pathway; GMP from guanine: step 1/1.</text>
</comment>
<protein>
    <recommendedName>
        <fullName evidence="3">Hypoxanthine-guanine phosphoribosyltransferase</fullName>
    </recommendedName>
</protein>
<evidence type="ECO:0000256" key="5">
    <source>
        <dbReference type="ARBA" id="ARBA00049402"/>
    </source>
</evidence>
<feature type="domain" description="Phosphoribosyltransferase" evidence="6">
    <location>
        <begin position="10"/>
        <end position="164"/>
    </location>
</feature>
<keyword evidence="7" id="KW-0808">Transferase</keyword>
<dbReference type="Gene3D" id="3.30.1310.20">
    <property type="entry name" value="PRTase-like"/>
    <property type="match status" value="1"/>
</dbReference>
<dbReference type="InterPro" id="IPR050408">
    <property type="entry name" value="HGPRT"/>
</dbReference>
<evidence type="ECO:0000313" key="8">
    <source>
        <dbReference type="Proteomes" id="UP000029381"/>
    </source>
</evidence>
<evidence type="ECO:0000256" key="3">
    <source>
        <dbReference type="ARBA" id="ARBA00022099"/>
    </source>
</evidence>
<evidence type="ECO:0000256" key="4">
    <source>
        <dbReference type="ARBA" id="ARBA00048811"/>
    </source>
</evidence>
<organism evidence="7 8">
    <name type="scientific">Tetragenococcus muriaticus 3MR10-3</name>
    <dbReference type="NCBI Taxonomy" id="1302648"/>
    <lineage>
        <taxon>Bacteria</taxon>
        <taxon>Bacillati</taxon>
        <taxon>Bacillota</taxon>
        <taxon>Bacilli</taxon>
        <taxon>Lactobacillales</taxon>
        <taxon>Enterococcaceae</taxon>
        <taxon>Tetragenococcus</taxon>
    </lineage>
</organism>
<reference evidence="7 8" key="1">
    <citation type="submission" date="2014-08" db="EMBL/GenBank/DDBJ databases">
        <title>Genome sequence of Tetragenococcus muriaticus.</title>
        <authorList>
            <person name="Chuea-nongthon C."/>
            <person name="Rodtong S."/>
            <person name="Yongsawatdigul J."/>
            <person name="Steele J.L."/>
            <person name="Liu X.-y."/>
            <person name="Speers J."/>
            <person name="Glasner J.D."/>
            <person name="Neeno-Eckwall E.C."/>
        </authorList>
    </citation>
    <scope>NUCLEOTIDE SEQUENCE [LARGE SCALE GENOMIC DNA]</scope>
    <source>
        <strain evidence="7 8">3MR10-3</strain>
    </source>
</reference>
<dbReference type="PANTHER" id="PTHR43340">
    <property type="entry name" value="HYPOXANTHINE-GUANINE PHOSPHORIBOSYLTRANSFERASE"/>
    <property type="match status" value="1"/>
</dbReference>
<dbReference type="Proteomes" id="UP000029381">
    <property type="component" value="Unassembled WGS sequence"/>
</dbReference>
<dbReference type="SUPFAM" id="SSF53271">
    <property type="entry name" value="PRTase-like"/>
    <property type="match status" value="1"/>
</dbReference>
<dbReference type="Gene3D" id="3.40.50.2020">
    <property type="match status" value="1"/>
</dbReference>
<dbReference type="PANTHER" id="PTHR43340:SF1">
    <property type="entry name" value="HYPOXANTHINE PHOSPHORIBOSYLTRANSFERASE"/>
    <property type="match status" value="1"/>
</dbReference>
<evidence type="ECO:0000259" key="6">
    <source>
        <dbReference type="Pfam" id="PF00156"/>
    </source>
</evidence>
<dbReference type="EMBL" id="JPVT01000244">
    <property type="protein sequence ID" value="KFN89131.1"/>
    <property type="molecule type" value="Genomic_DNA"/>
</dbReference>
<evidence type="ECO:0000256" key="1">
    <source>
        <dbReference type="ARBA" id="ARBA00002049"/>
    </source>
</evidence>
<dbReference type="GO" id="GO:0000287">
    <property type="term" value="F:magnesium ion binding"/>
    <property type="evidence" value="ECO:0007669"/>
    <property type="project" value="TreeGrafter"/>
</dbReference>
<dbReference type="GO" id="GO:0032264">
    <property type="term" value="P:IMP salvage"/>
    <property type="evidence" value="ECO:0007669"/>
    <property type="project" value="TreeGrafter"/>
</dbReference>
<dbReference type="InterPro" id="IPR029057">
    <property type="entry name" value="PRTase-like"/>
</dbReference>
<dbReference type="GO" id="GO:0004422">
    <property type="term" value="F:hypoxanthine phosphoribosyltransferase activity"/>
    <property type="evidence" value="ECO:0007669"/>
    <property type="project" value="TreeGrafter"/>
</dbReference>
<proteinExistence type="predicted"/>
<dbReference type="GO" id="GO:0005829">
    <property type="term" value="C:cytosol"/>
    <property type="evidence" value="ECO:0007669"/>
    <property type="project" value="TreeGrafter"/>
</dbReference>
<keyword evidence="7" id="KW-0328">Glycosyltransferase</keyword>
<dbReference type="GO" id="GO:0006178">
    <property type="term" value="P:guanine salvage"/>
    <property type="evidence" value="ECO:0007669"/>
    <property type="project" value="TreeGrafter"/>
</dbReference>
<evidence type="ECO:0000256" key="2">
    <source>
        <dbReference type="ARBA" id="ARBA00004676"/>
    </source>
</evidence>
<comment type="caution">
    <text evidence="7">The sequence shown here is derived from an EMBL/GenBank/DDBJ whole genome shotgun (WGS) entry which is preliminary data.</text>
</comment>